<protein>
    <submittedName>
        <fullName evidence="3">Universal stress protein</fullName>
    </submittedName>
</protein>
<organism evidence="3 4">
    <name type="scientific">Natranaeroarchaeum aerophilus</name>
    <dbReference type="NCBI Taxonomy" id="2917711"/>
    <lineage>
        <taxon>Archaea</taxon>
        <taxon>Methanobacteriati</taxon>
        <taxon>Methanobacteriota</taxon>
        <taxon>Stenosarchaea group</taxon>
        <taxon>Halobacteria</taxon>
        <taxon>Halobacteriales</taxon>
        <taxon>Natronoarchaeaceae</taxon>
        <taxon>Natranaeroarchaeum</taxon>
    </lineage>
</organism>
<dbReference type="Gene3D" id="3.40.50.620">
    <property type="entry name" value="HUPs"/>
    <property type="match status" value="1"/>
</dbReference>
<proteinExistence type="inferred from homology"/>
<dbReference type="SUPFAM" id="SSF52402">
    <property type="entry name" value="Adenine nucleotide alpha hydrolases-like"/>
    <property type="match status" value="1"/>
</dbReference>
<dbReference type="Pfam" id="PF00582">
    <property type="entry name" value="Usp"/>
    <property type="match status" value="1"/>
</dbReference>
<comment type="similarity">
    <text evidence="1">Belongs to the universal stress protein A family.</text>
</comment>
<comment type="caution">
    <text evidence="3">The sequence shown here is derived from an EMBL/GenBank/DDBJ whole genome shotgun (WGS) entry which is preliminary data.</text>
</comment>
<feature type="domain" description="UspA" evidence="2">
    <location>
        <begin position="1"/>
        <end position="144"/>
    </location>
</feature>
<evidence type="ECO:0000313" key="4">
    <source>
        <dbReference type="Proteomes" id="UP001202674"/>
    </source>
</evidence>
<name>A0AAE3FRZ1_9EURY</name>
<dbReference type="InterPro" id="IPR014729">
    <property type="entry name" value="Rossmann-like_a/b/a_fold"/>
</dbReference>
<accession>A0AAE3FRZ1</accession>
<gene>
    <name evidence="3" type="ORF">AArcSt11_10110</name>
</gene>
<dbReference type="PANTHER" id="PTHR46268:SF6">
    <property type="entry name" value="UNIVERSAL STRESS PROTEIN UP12"/>
    <property type="match status" value="1"/>
</dbReference>
<reference evidence="3 4" key="1">
    <citation type="journal article" date="2022" name="Syst. Appl. Microbiol.">
        <title>Natronocalculus amylovorans gen. nov., sp. nov., and Natranaeroarchaeum aerophilus sp. nov., dominant culturable amylolytic natronoarchaea from hypersaline soda lakes in southwestern Siberia.</title>
        <authorList>
            <person name="Sorokin D.Y."/>
            <person name="Elcheninov A.G."/>
            <person name="Khizhniak T.V."/>
            <person name="Koenen M."/>
            <person name="Bale N.J."/>
            <person name="Damste J.S.S."/>
            <person name="Kublanov I.V."/>
        </authorList>
    </citation>
    <scope>NUCLEOTIDE SEQUENCE [LARGE SCALE GENOMIC DNA]</scope>
    <source>
        <strain evidence="3 4">AArc-St1-1</strain>
    </source>
</reference>
<dbReference type="PANTHER" id="PTHR46268">
    <property type="entry name" value="STRESS RESPONSE PROTEIN NHAX"/>
    <property type="match status" value="1"/>
</dbReference>
<dbReference type="EMBL" id="JAKRVY010000005">
    <property type="protein sequence ID" value="MCL9814005.1"/>
    <property type="molecule type" value="Genomic_DNA"/>
</dbReference>
<dbReference type="RefSeq" id="WP_250596808.1">
    <property type="nucleotide sequence ID" value="NZ_JAKRVY010000005.1"/>
</dbReference>
<evidence type="ECO:0000256" key="1">
    <source>
        <dbReference type="ARBA" id="ARBA00008791"/>
    </source>
</evidence>
<evidence type="ECO:0000313" key="3">
    <source>
        <dbReference type="EMBL" id="MCL9814005.1"/>
    </source>
</evidence>
<dbReference type="CDD" id="cd00293">
    <property type="entry name" value="USP-like"/>
    <property type="match status" value="1"/>
</dbReference>
<dbReference type="InterPro" id="IPR006015">
    <property type="entry name" value="Universal_stress_UspA"/>
</dbReference>
<sequence>MYDHILLPTDGTHGADRATRHAIGLAAAHDATLYALFVIDEDVYQAYGGDEYVHDREGLESGLERRGTDVLDEVGRLGAEEGVEVVTLLERGVPHREILLAGDEVDADVIILGTEERPGEYRQLLGSVTERVARRASRPVSIVKTPAEEPE</sequence>
<keyword evidence="4" id="KW-1185">Reference proteome</keyword>
<dbReference type="AlphaFoldDB" id="A0AAE3FRZ1"/>
<dbReference type="InterPro" id="IPR006016">
    <property type="entry name" value="UspA"/>
</dbReference>
<evidence type="ECO:0000259" key="2">
    <source>
        <dbReference type="Pfam" id="PF00582"/>
    </source>
</evidence>
<dbReference type="PRINTS" id="PR01438">
    <property type="entry name" value="UNVRSLSTRESS"/>
</dbReference>
<dbReference type="Proteomes" id="UP001202674">
    <property type="component" value="Unassembled WGS sequence"/>
</dbReference>